<evidence type="ECO:0000256" key="1">
    <source>
        <dbReference type="SAM" id="MobiDB-lite"/>
    </source>
</evidence>
<evidence type="ECO:0000313" key="2">
    <source>
        <dbReference type="EMBL" id="KAA6437787.1"/>
    </source>
</evidence>
<dbReference type="RefSeq" id="WP_149097407.1">
    <property type="nucleotide sequence ID" value="NZ_BMMG01000001.1"/>
</dbReference>
<evidence type="ECO:0000313" key="5">
    <source>
        <dbReference type="Proteomes" id="UP001570846"/>
    </source>
</evidence>
<evidence type="ECO:0000313" key="3">
    <source>
        <dbReference type="EMBL" id="MFA1772549.1"/>
    </source>
</evidence>
<dbReference type="EMBL" id="JBGOGF010000008">
    <property type="protein sequence ID" value="MFA1772549.1"/>
    <property type="molecule type" value="Genomic_DNA"/>
</dbReference>
<sequence length="159" mass="16770">MGKKDGKDKNTSPKETEEEKILRQLRKPLKKALNHFGPEATSEKVQALLHSLVKDGELKEAKARIEKEAKIAKKAIDKEAKKAFAALANGPLPSPGSPQENQPEAPSQKPVSSTQQEPPQAPAPAGNPVPAAEASPARPKAGRTKTAPLPPTGEATAQG</sequence>
<feature type="region of interest" description="Disordered" evidence="1">
    <location>
        <begin position="86"/>
        <end position="159"/>
    </location>
</feature>
<reference evidence="2 4" key="2">
    <citation type="submission" date="2019-09" db="EMBL/GenBank/DDBJ databases">
        <title>A bacterium isolated from glacier soil.</title>
        <authorList>
            <person name="Liu Q."/>
        </authorList>
    </citation>
    <scope>NUCLEOTIDE SEQUENCE [LARGE SCALE GENOMIC DNA]</scope>
    <source>
        <strain evidence="2 4">MDT1-10-3</strain>
    </source>
</reference>
<reference evidence="3 5" key="3">
    <citation type="submission" date="2024-08" db="EMBL/GenBank/DDBJ databases">
        <authorList>
            <person name="Wei W."/>
        </authorList>
    </citation>
    <scope>NUCLEOTIDE SEQUENCE [LARGE SCALE GENOMIC DNA]</scope>
    <source>
        <strain evidence="3 5">XU2</strain>
    </source>
</reference>
<protein>
    <submittedName>
        <fullName evidence="2">Uncharacterized protein</fullName>
    </submittedName>
</protein>
<dbReference type="AlphaFoldDB" id="A0A5M8QNK2"/>
<feature type="compositionally biased region" description="Polar residues" evidence="1">
    <location>
        <begin position="97"/>
        <end position="117"/>
    </location>
</feature>
<proteinExistence type="predicted"/>
<comment type="caution">
    <text evidence="2">The sequence shown here is derived from an EMBL/GenBank/DDBJ whole genome shotgun (WGS) entry which is preliminary data.</text>
</comment>
<name>A0A5M8QNK2_9BACT</name>
<evidence type="ECO:0000313" key="4">
    <source>
        <dbReference type="Proteomes" id="UP000323866"/>
    </source>
</evidence>
<keyword evidence="5" id="KW-1185">Reference proteome</keyword>
<gene>
    <name evidence="3" type="ORF">ACD591_14705</name>
    <name evidence="2" type="ORF">FOE74_04620</name>
</gene>
<dbReference type="EMBL" id="VKKZ01000010">
    <property type="protein sequence ID" value="KAA6437787.1"/>
    <property type="molecule type" value="Genomic_DNA"/>
</dbReference>
<dbReference type="Proteomes" id="UP001570846">
    <property type="component" value="Unassembled WGS sequence"/>
</dbReference>
<dbReference type="Proteomes" id="UP000323866">
    <property type="component" value="Unassembled WGS sequence"/>
</dbReference>
<organism evidence="2 4">
    <name type="scientific">Rufibacter glacialis</name>
    <dbReference type="NCBI Taxonomy" id="1259555"/>
    <lineage>
        <taxon>Bacteria</taxon>
        <taxon>Pseudomonadati</taxon>
        <taxon>Bacteroidota</taxon>
        <taxon>Cytophagia</taxon>
        <taxon>Cytophagales</taxon>
        <taxon>Hymenobacteraceae</taxon>
        <taxon>Rufibacter</taxon>
    </lineage>
</organism>
<reference evidence="2 4" key="1">
    <citation type="submission" date="2019-07" db="EMBL/GenBank/DDBJ databases">
        <authorList>
            <person name="Qu J.-H."/>
        </authorList>
    </citation>
    <scope>NUCLEOTIDE SEQUENCE [LARGE SCALE GENOMIC DNA]</scope>
    <source>
        <strain evidence="2 4">MDT1-10-3</strain>
    </source>
</reference>
<accession>A0A5M8QNK2</accession>